<evidence type="ECO:0000313" key="2">
    <source>
        <dbReference type="Proteomes" id="UP000324800"/>
    </source>
</evidence>
<sequence>ANPTTNPLTAFAGEIVDDSNYVKKTGQELQIIHGVLRRDDDELSMSEYDEDYLTRAEIYNAFVSRYDNQTIYGTKTFNTNVNAVRFAKIGKDDTSVLLACGGDRQLSQFGGIEDLTSSAFNRNYNAGTFNLDYLVYIYLDEALLDAAGLSDFPELYAYIHERYQEPVPFAQAISIGKQTLQKQVKDNDDTLNNTNEVFVPPVSNAPTKLDLSSQLERSSFLAIEGSDPQLIVYGDRVTLSMSYEITGLFLNGYLFKSYPEFVGLKGGGQDDCIKLHRFHQKQLSY</sequence>
<reference evidence="1 2" key="1">
    <citation type="submission" date="2019-03" db="EMBL/GenBank/DDBJ databases">
        <title>Single cell metagenomics reveals metabolic interactions within the superorganism composed of flagellate Streblomastix strix and complex community of Bacteroidetes bacteria on its surface.</title>
        <authorList>
            <person name="Treitli S.C."/>
            <person name="Kolisko M."/>
            <person name="Husnik F."/>
            <person name="Keeling P."/>
            <person name="Hampl V."/>
        </authorList>
    </citation>
    <scope>NUCLEOTIDE SEQUENCE [LARGE SCALE GENOMIC DNA]</scope>
    <source>
        <strain evidence="1">ST1C</strain>
    </source>
</reference>
<gene>
    <name evidence="1" type="ORF">EZS28_015219</name>
</gene>
<dbReference type="EMBL" id="SNRW01003658">
    <property type="protein sequence ID" value="KAA6389255.1"/>
    <property type="molecule type" value="Genomic_DNA"/>
</dbReference>
<proteinExistence type="predicted"/>
<feature type="non-terminal residue" evidence="1">
    <location>
        <position position="1"/>
    </location>
</feature>
<name>A0A5J4W386_9EUKA</name>
<accession>A0A5J4W386</accession>
<protein>
    <submittedName>
        <fullName evidence="1">Uncharacterized protein</fullName>
    </submittedName>
</protein>
<dbReference type="AlphaFoldDB" id="A0A5J4W386"/>
<organism evidence="1 2">
    <name type="scientific">Streblomastix strix</name>
    <dbReference type="NCBI Taxonomy" id="222440"/>
    <lineage>
        <taxon>Eukaryota</taxon>
        <taxon>Metamonada</taxon>
        <taxon>Preaxostyla</taxon>
        <taxon>Oxymonadida</taxon>
        <taxon>Streblomastigidae</taxon>
        <taxon>Streblomastix</taxon>
    </lineage>
</organism>
<dbReference type="Proteomes" id="UP000324800">
    <property type="component" value="Unassembled WGS sequence"/>
</dbReference>
<comment type="caution">
    <text evidence="1">The sequence shown here is derived from an EMBL/GenBank/DDBJ whole genome shotgun (WGS) entry which is preliminary data.</text>
</comment>
<evidence type="ECO:0000313" key="1">
    <source>
        <dbReference type="EMBL" id="KAA6389255.1"/>
    </source>
</evidence>